<dbReference type="AlphaFoldDB" id="A0A438EHY2"/>
<evidence type="ECO:0000313" key="1">
    <source>
        <dbReference type="EMBL" id="RVW47337.1"/>
    </source>
</evidence>
<reference evidence="1 2" key="1">
    <citation type="journal article" date="2018" name="PLoS Genet.">
        <title>Population sequencing reveals clonal diversity and ancestral inbreeding in the grapevine cultivar Chardonnay.</title>
        <authorList>
            <person name="Roach M.J."/>
            <person name="Johnson D.L."/>
            <person name="Bohlmann J."/>
            <person name="van Vuuren H.J."/>
            <person name="Jones S.J."/>
            <person name="Pretorius I.S."/>
            <person name="Schmidt S.A."/>
            <person name="Borneman A.R."/>
        </authorList>
    </citation>
    <scope>NUCLEOTIDE SEQUENCE [LARGE SCALE GENOMIC DNA]</scope>
    <source>
        <strain evidence="2">cv. Chardonnay</strain>
        <tissue evidence="1">Leaf</tissue>
    </source>
</reference>
<sequence length="73" mass="7713">MARYDMTGIGINIREVQDDNGGVKLKVLGLILDGPAHAAGVRQVGNDMHGELQKALCDTLVSTLALSVNTLHS</sequence>
<organism evidence="1 2">
    <name type="scientific">Vitis vinifera</name>
    <name type="common">Grape</name>
    <dbReference type="NCBI Taxonomy" id="29760"/>
    <lineage>
        <taxon>Eukaryota</taxon>
        <taxon>Viridiplantae</taxon>
        <taxon>Streptophyta</taxon>
        <taxon>Embryophyta</taxon>
        <taxon>Tracheophyta</taxon>
        <taxon>Spermatophyta</taxon>
        <taxon>Magnoliopsida</taxon>
        <taxon>eudicotyledons</taxon>
        <taxon>Gunneridae</taxon>
        <taxon>Pentapetalae</taxon>
        <taxon>rosids</taxon>
        <taxon>Vitales</taxon>
        <taxon>Vitaceae</taxon>
        <taxon>Viteae</taxon>
        <taxon>Vitis</taxon>
    </lineage>
</organism>
<dbReference type="Proteomes" id="UP000288805">
    <property type="component" value="Unassembled WGS sequence"/>
</dbReference>
<protein>
    <submittedName>
        <fullName evidence="1">Carboxyl-terminal-processing peptidase 1, chloroplastic</fullName>
    </submittedName>
</protein>
<dbReference type="EMBL" id="QGNW01001285">
    <property type="protein sequence ID" value="RVW47337.1"/>
    <property type="molecule type" value="Genomic_DNA"/>
</dbReference>
<comment type="caution">
    <text evidence="1">The sequence shown here is derived from an EMBL/GenBank/DDBJ whole genome shotgun (WGS) entry which is preliminary data.</text>
</comment>
<accession>A0A438EHY2</accession>
<gene>
    <name evidence="1" type="primary">CTPA1_0</name>
    <name evidence="1" type="ORF">CK203_090335</name>
</gene>
<evidence type="ECO:0000313" key="2">
    <source>
        <dbReference type="Proteomes" id="UP000288805"/>
    </source>
</evidence>
<name>A0A438EHY2_VITVI</name>
<proteinExistence type="predicted"/>